<dbReference type="Pfam" id="PF07587">
    <property type="entry name" value="PSD1"/>
    <property type="match status" value="1"/>
</dbReference>
<sequence>VNSVGQTFLSTTMRCFKCHDHKFDPLPTRDYYRMYAAFAGTQMAERHAPFLKKENLGRFTEQKTHVQGLLDFAREKTKELTGKREAAATEWFKKAGLEYVPLEERKSLPDEKKPPRHVGLDHMEQGRLKVREQDEWIWERRMERFQPMVQGVYNGPTPKNLNARTLRMPKKINKNWQPDSHIYMGGSLQAPGKKVGPGVLSATGIAVSTAGDDPYLIADKLQGRRLALAKWIVHPKNPLTARSIVNRVWQHHFGKPIAGNPNNFGAKGGKPTHPELLDWLAADFVEHGWKFKRLHRVIMLSKTYRQSGRHPQLKKLQTEDADNDLFAFHLPRRLTAEELRDSLLKATVELNPAIGGLPVMPEINMEVALQPRMIQFSIAPAYQPSRTPDERNRRTIYAYRVR</sequence>
<evidence type="ECO:0000259" key="1">
    <source>
        <dbReference type="Pfam" id="PF07583"/>
    </source>
</evidence>
<organism evidence="3">
    <name type="scientific">marine metagenome</name>
    <dbReference type="NCBI Taxonomy" id="408172"/>
    <lineage>
        <taxon>unclassified sequences</taxon>
        <taxon>metagenomes</taxon>
        <taxon>ecological metagenomes</taxon>
    </lineage>
</organism>
<dbReference type="PANTHER" id="PTHR35889:SF3">
    <property type="entry name" value="F-BOX DOMAIN-CONTAINING PROTEIN"/>
    <property type="match status" value="1"/>
</dbReference>
<name>A0A382LJ21_9ZZZZ</name>
<feature type="domain" description="DUF1549" evidence="1">
    <location>
        <begin position="1"/>
        <end position="42"/>
    </location>
</feature>
<dbReference type="AlphaFoldDB" id="A0A382LJ21"/>
<dbReference type="PANTHER" id="PTHR35889">
    <property type="entry name" value="CYCLOINULO-OLIGOSACCHARIDE FRUCTANOTRANSFERASE-RELATED"/>
    <property type="match status" value="1"/>
</dbReference>
<accession>A0A382LJ21</accession>
<proteinExistence type="predicted"/>
<protein>
    <recommendedName>
        <fullName evidence="4">DUF1553 domain-containing protein</fullName>
    </recommendedName>
</protein>
<feature type="non-terminal residue" evidence="3">
    <location>
        <position position="1"/>
    </location>
</feature>
<evidence type="ECO:0008006" key="4">
    <source>
        <dbReference type="Google" id="ProtNLM"/>
    </source>
</evidence>
<evidence type="ECO:0000313" key="3">
    <source>
        <dbReference type="EMBL" id="SVC35082.1"/>
    </source>
</evidence>
<gene>
    <name evidence="3" type="ORF">METZ01_LOCUS287936</name>
</gene>
<dbReference type="Pfam" id="PF07583">
    <property type="entry name" value="PSCyt2"/>
    <property type="match status" value="1"/>
</dbReference>
<feature type="non-terminal residue" evidence="3">
    <location>
        <position position="402"/>
    </location>
</feature>
<evidence type="ECO:0000259" key="2">
    <source>
        <dbReference type="Pfam" id="PF07587"/>
    </source>
</evidence>
<feature type="domain" description="DUF1553" evidence="2">
    <location>
        <begin position="224"/>
        <end position="402"/>
    </location>
</feature>
<dbReference type="EMBL" id="UINC01086529">
    <property type="protein sequence ID" value="SVC35082.1"/>
    <property type="molecule type" value="Genomic_DNA"/>
</dbReference>
<dbReference type="InterPro" id="IPR011444">
    <property type="entry name" value="DUF1549"/>
</dbReference>
<dbReference type="InterPro" id="IPR022655">
    <property type="entry name" value="DUF1553"/>
</dbReference>
<reference evidence="3" key="1">
    <citation type="submission" date="2018-05" db="EMBL/GenBank/DDBJ databases">
        <authorList>
            <person name="Lanie J.A."/>
            <person name="Ng W.-L."/>
            <person name="Kazmierczak K.M."/>
            <person name="Andrzejewski T.M."/>
            <person name="Davidsen T.M."/>
            <person name="Wayne K.J."/>
            <person name="Tettelin H."/>
            <person name="Glass J.I."/>
            <person name="Rusch D."/>
            <person name="Podicherti R."/>
            <person name="Tsui H.-C.T."/>
            <person name="Winkler M.E."/>
        </authorList>
    </citation>
    <scope>NUCLEOTIDE SEQUENCE</scope>
</reference>